<evidence type="ECO:0000256" key="2">
    <source>
        <dbReference type="ARBA" id="ARBA00023125"/>
    </source>
</evidence>
<evidence type="ECO:0000256" key="3">
    <source>
        <dbReference type="PROSITE-ProRule" id="PRU00169"/>
    </source>
</evidence>
<dbReference type="Pfam" id="PF00072">
    <property type="entry name" value="Response_reg"/>
    <property type="match status" value="1"/>
</dbReference>
<dbReference type="SUPFAM" id="SSF52172">
    <property type="entry name" value="CheY-like"/>
    <property type="match status" value="1"/>
</dbReference>
<dbReference type="GO" id="GO:0003677">
    <property type="term" value="F:DNA binding"/>
    <property type="evidence" value="ECO:0007669"/>
    <property type="project" value="UniProtKB-KW"/>
</dbReference>
<dbReference type="Pfam" id="PF00196">
    <property type="entry name" value="GerE"/>
    <property type="match status" value="1"/>
</dbReference>
<feature type="domain" description="HTH luxR-type" evidence="4">
    <location>
        <begin position="155"/>
        <end position="220"/>
    </location>
</feature>
<dbReference type="CDD" id="cd17535">
    <property type="entry name" value="REC_NarL-like"/>
    <property type="match status" value="1"/>
</dbReference>
<dbReference type="InterPro" id="IPR011006">
    <property type="entry name" value="CheY-like_superfamily"/>
</dbReference>
<protein>
    <submittedName>
        <fullName evidence="6">DNA-binding response regulator</fullName>
    </submittedName>
</protein>
<dbReference type="GO" id="GO:0006355">
    <property type="term" value="P:regulation of DNA-templated transcription"/>
    <property type="evidence" value="ECO:0007669"/>
    <property type="project" value="InterPro"/>
</dbReference>
<dbReference type="SUPFAM" id="SSF46894">
    <property type="entry name" value="C-terminal effector domain of the bipartite response regulators"/>
    <property type="match status" value="1"/>
</dbReference>
<evidence type="ECO:0000259" key="5">
    <source>
        <dbReference type="PROSITE" id="PS50110"/>
    </source>
</evidence>
<sequence>MTSGESTAPVSIRVFVVDDHAVVRRGIRAFFELLDDMEVVGEAADGQACMKRLAAMATDGALPDVVLMDLILPTVDGITTTTEIKKKFPAVAVVVLTSFREGSRVRAALAAGASGYLLKDAEADEVAAAVRAAYRGEIQLDAAVTRALTDSLLHPDAGLGPLTAREREVIALLGTGKSNREIGEALTISERTARTHVSNMLAKLGLESRTQAALWAVDHGLVVPSNDR</sequence>
<dbReference type="PRINTS" id="PR00038">
    <property type="entry name" value="HTHLUXR"/>
</dbReference>
<dbReference type="InterPro" id="IPR001789">
    <property type="entry name" value="Sig_transdc_resp-reg_receiver"/>
</dbReference>
<dbReference type="RefSeq" id="WP_071065241.1">
    <property type="nucleotide sequence ID" value="NZ_MAXA01000229.1"/>
</dbReference>
<dbReference type="EMBL" id="MAXA01000229">
    <property type="protein sequence ID" value="OHV25679.1"/>
    <property type="molecule type" value="Genomic_DNA"/>
</dbReference>
<organism evidence="6 7">
    <name type="scientific">Parafrankia soli</name>
    <dbReference type="NCBI Taxonomy" id="2599596"/>
    <lineage>
        <taxon>Bacteria</taxon>
        <taxon>Bacillati</taxon>
        <taxon>Actinomycetota</taxon>
        <taxon>Actinomycetes</taxon>
        <taxon>Frankiales</taxon>
        <taxon>Frankiaceae</taxon>
        <taxon>Parafrankia</taxon>
    </lineage>
</organism>
<dbReference type="InterPro" id="IPR016032">
    <property type="entry name" value="Sig_transdc_resp-reg_C-effctor"/>
</dbReference>
<dbReference type="PANTHER" id="PTHR43214:SF43">
    <property type="entry name" value="TWO-COMPONENT RESPONSE REGULATOR"/>
    <property type="match status" value="1"/>
</dbReference>
<keyword evidence="2 6" id="KW-0238">DNA-binding</keyword>
<dbReference type="GO" id="GO:0000160">
    <property type="term" value="P:phosphorelay signal transduction system"/>
    <property type="evidence" value="ECO:0007669"/>
    <property type="project" value="InterPro"/>
</dbReference>
<dbReference type="CDD" id="cd06170">
    <property type="entry name" value="LuxR_C_like"/>
    <property type="match status" value="1"/>
</dbReference>
<gene>
    <name evidence="6" type="ORF">BBK14_21855</name>
</gene>
<name>A0A1S1PWJ7_9ACTN</name>
<dbReference type="PROSITE" id="PS50110">
    <property type="entry name" value="RESPONSE_REGULATORY"/>
    <property type="match status" value="1"/>
</dbReference>
<dbReference type="SMART" id="SM00421">
    <property type="entry name" value="HTH_LUXR"/>
    <property type="match status" value="1"/>
</dbReference>
<evidence type="ECO:0000313" key="7">
    <source>
        <dbReference type="Proteomes" id="UP000179769"/>
    </source>
</evidence>
<dbReference type="InterPro" id="IPR000792">
    <property type="entry name" value="Tscrpt_reg_LuxR_C"/>
</dbReference>
<evidence type="ECO:0000259" key="4">
    <source>
        <dbReference type="PROSITE" id="PS50043"/>
    </source>
</evidence>
<evidence type="ECO:0000313" key="6">
    <source>
        <dbReference type="EMBL" id="OHV25679.1"/>
    </source>
</evidence>
<dbReference type="InterPro" id="IPR039420">
    <property type="entry name" value="WalR-like"/>
</dbReference>
<reference evidence="7" key="1">
    <citation type="submission" date="2016-07" db="EMBL/GenBank/DDBJ databases">
        <title>Frankia sp. NRRL B-16219 Genome sequencing.</title>
        <authorList>
            <person name="Ghodhbane-Gtari F."/>
            <person name="Swanson E."/>
            <person name="Gueddou A."/>
            <person name="Louati M."/>
            <person name="Nouioui I."/>
            <person name="Hezbri K."/>
            <person name="Abebe-Akele F."/>
            <person name="Simpson S."/>
            <person name="Morris K."/>
            <person name="Thomas K."/>
            <person name="Gtari M."/>
            <person name="Tisa L.S."/>
        </authorList>
    </citation>
    <scope>NUCLEOTIDE SEQUENCE [LARGE SCALE GENOMIC DNA]</scope>
    <source>
        <strain evidence="7">NRRL B-16219</strain>
    </source>
</reference>
<dbReference type="SMART" id="SM00448">
    <property type="entry name" value="REC"/>
    <property type="match status" value="1"/>
</dbReference>
<dbReference type="Proteomes" id="UP000179769">
    <property type="component" value="Unassembled WGS sequence"/>
</dbReference>
<dbReference type="PANTHER" id="PTHR43214">
    <property type="entry name" value="TWO-COMPONENT RESPONSE REGULATOR"/>
    <property type="match status" value="1"/>
</dbReference>
<keyword evidence="7" id="KW-1185">Reference proteome</keyword>
<feature type="domain" description="Response regulatory" evidence="5">
    <location>
        <begin position="13"/>
        <end position="134"/>
    </location>
</feature>
<dbReference type="AlphaFoldDB" id="A0A1S1PWJ7"/>
<dbReference type="InterPro" id="IPR058245">
    <property type="entry name" value="NreC/VraR/RcsB-like_REC"/>
</dbReference>
<evidence type="ECO:0000256" key="1">
    <source>
        <dbReference type="ARBA" id="ARBA00022553"/>
    </source>
</evidence>
<keyword evidence="1 3" id="KW-0597">Phosphoprotein</keyword>
<comment type="caution">
    <text evidence="6">The sequence shown here is derived from an EMBL/GenBank/DDBJ whole genome shotgun (WGS) entry which is preliminary data.</text>
</comment>
<dbReference type="OrthoDB" id="9808843at2"/>
<accession>A0A1S1PWJ7</accession>
<dbReference type="PROSITE" id="PS50043">
    <property type="entry name" value="HTH_LUXR_2"/>
    <property type="match status" value="1"/>
</dbReference>
<proteinExistence type="predicted"/>
<dbReference type="Gene3D" id="3.40.50.2300">
    <property type="match status" value="1"/>
</dbReference>
<feature type="modified residue" description="4-aspartylphosphate" evidence="3">
    <location>
        <position position="69"/>
    </location>
</feature>